<keyword evidence="1" id="KW-1133">Transmembrane helix</keyword>
<dbReference type="AlphaFoldDB" id="A0A917BQC0"/>
<dbReference type="PROSITE" id="PS51318">
    <property type="entry name" value="TAT"/>
    <property type="match status" value="1"/>
</dbReference>
<evidence type="ECO:0000259" key="2">
    <source>
        <dbReference type="Pfam" id="PF00174"/>
    </source>
</evidence>
<keyword evidence="1" id="KW-0472">Membrane</keyword>
<protein>
    <submittedName>
        <fullName evidence="3">Oxidoreductase</fullName>
    </submittedName>
</protein>
<feature type="transmembrane region" description="Helical" evidence="1">
    <location>
        <begin position="12"/>
        <end position="35"/>
    </location>
</feature>
<dbReference type="InterPro" id="IPR036374">
    <property type="entry name" value="OxRdtase_Mopterin-bd_sf"/>
</dbReference>
<proteinExistence type="predicted"/>
<name>A0A917BQC0_9ACTN</name>
<reference evidence="3" key="2">
    <citation type="submission" date="2020-09" db="EMBL/GenBank/DDBJ databases">
        <authorList>
            <person name="Sun Q."/>
            <person name="Zhou Y."/>
        </authorList>
    </citation>
    <scope>NUCLEOTIDE SEQUENCE</scope>
    <source>
        <strain evidence="3">CGMCC 1.16067</strain>
    </source>
</reference>
<dbReference type="EMBL" id="BMKQ01000001">
    <property type="protein sequence ID" value="GGF52076.1"/>
    <property type="molecule type" value="Genomic_DNA"/>
</dbReference>
<dbReference type="PANTHER" id="PTHR19372:SF7">
    <property type="entry name" value="SULFITE OXIDASE, MITOCHONDRIAL"/>
    <property type="match status" value="1"/>
</dbReference>
<keyword evidence="1" id="KW-0812">Transmembrane</keyword>
<dbReference type="GO" id="GO:0043546">
    <property type="term" value="F:molybdopterin cofactor binding"/>
    <property type="evidence" value="ECO:0007669"/>
    <property type="project" value="TreeGrafter"/>
</dbReference>
<dbReference type="Gene3D" id="3.90.420.10">
    <property type="entry name" value="Oxidoreductase, molybdopterin-binding domain"/>
    <property type="match status" value="1"/>
</dbReference>
<dbReference type="Gene3D" id="2.60.40.650">
    <property type="match status" value="1"/>
</dbReference>
<dbReference type="InterPro" id="IPR006311">
    <property type="entry name" value="TAT_signal"/>
</dbReference>
<dbReference type="InterPro" id="IPR000572">
    <property type="entry name" value="OxRdtase_Mopterin-bd_dom"/>
</dbReference>
<accession>A0A917BQC0</accession>
<feature type="domain" description="Oxidoreductase molybdopterin-binding" evidence="2">
    <location>
        <begin position="250"/>
        <end position="398"/>
    </location>
</feature>
<feature type="transmembrane region" description="Helical" evidence="1">
    <location>
        <begin position="132"/>
        <end position="151"/>
    </location>
</feature>
<dbReference type="GO" id="GO:0020037">
    <property type="term" value="F:heme binding"/>
    <property type="evidence" value="ECO:0007669"/>
    <property type="project" value="TreeGrafter"/>
</dbReference>
<dbReference type="Proteomes" id="UP000649179">
    <property type="component" value="Unassembled WGS sequence"/>
</dbReference>
<reference evidence="3" key="1">
    <citation type="journal article" date="2014" name="Int. J. Syst. Evol. Microbiol.">
        <title>Complete genome sequence of Corynebacterium casei LMG S-19264T (=DSM 44701T), isolated from a smear-ripened cheese.</title>
        <authorList>
            <consortium name="US DOE Joint Genome Institute (JGI-PGF)"/>
            <person name="Walter F."/>
            <person name="Albersmeier A."/>
            <person name="Kalinowski J."/>
            <person name="Ruckert C."/>
        </authorList>
    </citation>
    <scope>NUCLEOTIDE SEQUENCE</scope>
    <source>
        <strain evidence="3">CGMCC 1.16067</strain>
    </source>
</reference>
<dbReference type="GO" id="GO:0006790">
    <property type="term" value="P:sulfur compound metabolic process"/>
    <property type="evidence" value="ECO:0007669"/>
    <property type="project" value="TreeGrafter"/>
</dbReference>
<organism evidence="3 4">
    <name type="scientific">Marmoricola endophyticus</name>
    <dbReference type="NCBI Taxonomy" id="2040280"/>
    <lineage>
        <taxon>Bacteria</taxon>
        <taxon>Bacillati</taxon>
        <taxon>Actinomycetota</taxon>
        <taxon>Actinomycetes</taxon>
        <taxon>Propionibacteriales</taxon>
        <taxon>Nocardioidaceae</taxon>
        <taxon>Marmoricola</taxon>
    </lineage>
</organism>
<dbReference type="Pfam" id="PF00174">
    <property type="entry name" value="Oxidored_molyb"/>
    <property type="match status" value="1"/>
</dbReference>
<keyword evidence="4" id="KW-1185">Reference proteome</keyword>
<sequence>MSTSRRERLPLAAAGVVTGLAGLAASLLAAALLHLPGNPVTAVASVVRDLTPGPVAEALIGLVGHADKPLLIAGTTLVVLLVAGAAGVLQARSAPLAYALLGALGVIGFIATSSAPGTETGGGTGSGGSPAAAIPVVIGFVVWALVLPMLVGVAQRYVEVRAAPSASPAAVGHSRRVFLERSAIVVVGALVLGGASRALASGRDRVEAAREALRLRLGRGTTPSGADLGVAGQASWRTADSDFYLIHTALAVPQVAPDDWSLRIHGMVERELTISFAELARRERTEDWITLCCVSNEVGGPLIGNAYWSGVPIRSLLAEAGVKDGADAVKQTSEDGWTCGTPLAALTDPDRQAMLALGMNGEPLPIEHGFPVRMVVPGLYGYVSATKWLVDLEVTRFDDFAAYWTERGWGEKGPVKTESRIDVPVDGEAVDAGRVAVAGVAWAQHTGIDKVEVQLDGGSWQDARLGTVPGVDTWVQWVLDTELDAGEHTAVVRATDRSGYTQTAARADVLPDGATGWHSRTFTVQG</sequence>
<comment type="caution">
    <text evidence="3">The sequence shown here is derived from an EMBL/GenBank/DDBJ whole genome shotgun (WGS) entry which is preliminary data.</text>
</comment>
<feature type="transmembrane region" description="Helical" evidence="1">
    <location>
        <begin position="96"/>
        <end position="112"/>
    </location>
</feature>
<dbReference type="InterPro" id="IPR014756">
    <property type="entry name" value="Ig_E-set"/>
</dbReference>
<feature type="transmembrane region" description="Helical" evidence="1">
    <location>
        <begin position="70"/>
        <end position="89"/>
    </location>
</feature>
<evidence type="ECO:0000313" key="3">
    <source>
        <dbReference type="EMBL" id="GGF52076.1"/>
    </source>
</evidence>
<feature type="transmembrane region" description="Helical" evidence="1">
    <location>
        <begin position="183"/>
        <end position="200"/>
    </location>
</feature>
<dbReference type="GO" id="GO:0008482">
    <property type="term" value="F:sulfite oxidase activity"/>
    <property type="evidence" value="ECO:0007669"/>
    <property type="project" value="TreeGrafter"/>
</dbReference>
<evidence type="ECO:0000313" key="4">
    <source>
        <dbReference type="Proteomes" id="UP000649179"/>
    </source>
</evidence>
<gene>
    <name evidence="3" type="ORF">GCM10011519_27590</name>
</gene>
<dbReference type="RefSeq" id="WP_229660863.1">
    <property type="nucleotide sequence ID" value="NZ_BMKQ01000001.1"/>
</dbReference>
<evidence type="ECO:0000256" key="1">
    <source>
        <dbReference type="SAM" id="Phobius"/>
    </source>
</evidence>
<dbReference type="PANTHER" id="PTHR19372">
    <property type="entry name" value="SULFITE REDUCTASE"/>
    <property type="match status" value="1"/>
</dbReference>
<dbReference type="SUPFAM" id="SSF56524">
    <property type="entry name" value="Oxidoreductase molybdopterin-binding domain"/>
    <property type="match status" value="1"/>
</dbReference>
<dbReference type="SUPFAM" id="SSF81296">
    <property type="entry name" value="E set domains"/>
    <property type="match status" value="1"/>
</dbReference>